<evidence type="ECO:0000256" key="7">
    <source>
        <dbReference type="ARBA" id="ARBA00082969"/>
    </source>
</evidence>
<protein>
    <recommendedName>
        <fullName evidence="5">Cytokine-like nuclear factor N-PAC</fullName>
    </recommendedName>
    <alternativeName>
        <fullName evidence="4">Glyoxylate reductase 1 homolog</fullName>
    </alternativeName>
    <alternativeName>
        <fullName evidence="7">Nuclear protein NP60 homolog</fullName>
    </alternativeName>
    <alternativeName>
        <fullName evidence="6">Putative oxidoreductase GLYR1 homolog</fullName>
    </alternativeName>
</protein>
<dbReference type="Gene3D" id="1.10.1040.10">
    <property type="entry name" value="N-(1-d-carboxylethyl)-l-norvaline Dehydrogenase, domain 2"/>
    <property type="match status" value="1"/>
</dbReference>
<dbReference type="GO" id="GO:0000785">
    <property type="term" value="C:chromatin"/>
    <property type="evidence" value="ECO:0007669"/>
    <property type="project" value="TreeGrafter"/>
</dbReference>
<feature type="domain" description="PWWP" evidence="9">
    <location>
        <begin position="8"/>
        <end position="69"/>
    </location>
</feature>
<evidence type="ECO:0000313" key="12">
    <source>
        <dbReference type="Proteomes" id="UP000076858"/>
    </source>
</evidence>
<sequence>MSETALKLGDLVWAKMKGFSPWPGKIANPPKDLKRISKPSGKTASCVFFFGTDNFAWIEDFNIKPYHEYKEQFTKACKSRAFLDACQAIEKHIVNPPKEEEQVQAVTDDAKSDEDFDKLKDEAKEKDSPKKVKREVKRTPKERKRRTSDESGSDSGPTPSRKKPRSNTTIDNSSDTSVITNHTSPRKSGLVSRILDQPATIQRPDTPPLDVERVTQTLKEKNVQPSTLKFGFLGLGIMGSGMVKNLLNSGHKVIVWNRTTEKCQDFVKAGAEEALTPSDVISAADITFSCVSDPQVAKDMVFGNCGVLQEMSADKGFVEMTGIDAETSQDIAEAITGKGGRYLEAQIQGSKVQAEEGILVILAAGDRSLFDDCQSCFQAMGKNSFFLGEVGSASKMNLVLQLMMGVAVAGVAEGMALADRAGLQQRDVLEIFELTTLSCPLLLEKGKAILEGAFPTNLPLQHMQKDLKLSLSMGDQLEQPLPVSAAANEVYKHAKRLGYADHDVSAVYIRARF</sequence>
<dbReference type="AlphaFoldDB" id="A0A0P4WQ01"/>
<evidence type="ECO:0000256" key="5">
    <source>
        <dbReference type="ARBA" id="ARBA00034140"/>
    </source>
</evidence>
<dbReference type="GO" id="GO:0051287">
    <property type="term" value="F:NAD binding"/>
    <property type="evidence" value="ECO:0007669"/>
    <property type="project" value="InterPro"/>
</dbReference>
<evidence type="ECO:0000256" key="1">
    <source>
        <dbReference type="ARBA" id="ARBA00004286"/>
    </source>
</evidence>
<dbReference type="CDD" id="cd05836">
    <property type="entry name" value="PWWP_GLYR1"/>
    <property type="match status" value="1"/>
</dbReference>
<reference evidence="10" key="2">
    <citation type="submission" date="2015-10" db="EMBL/GenBank/DDBJ databases">
        <authorList>
            <person name="Gilbert D.G."/>
        </authorList>
    </citation>
    <scope>NUCLEOTIDE SEQUENCE</scope>
</reference>
<evidence type="ECO:0000256" key="6">
    <source>
        <dbReference type="ARBA" id="ARBA00078412"/>
    </source>
</evidence>
<comment type="subcellular location">
    <subcellularLocation>
        <location evidence="1">Chromosome</location>
    </subcellularLocation>
</comment>
<dbReference type="Pfam" id="PF00855">
    <property type="entry name" value="PWWP"/>
    <property type="match status" value="1"/>
</dbReference>
<dbReference type="SMART" id="SM00293">
    <property type="entry name" value="PWWP"/>
    <property type="match status" value="1"/>
</dbReference>
<dbReference type="InterPro" id="IPR000313">
    <property type="entry name" value="PWWP_dom"/>
</dbReference>
<dbReference type="SUPFAM" id="SSF51735">
    <property type="entry name" value="NAD(P)-binding Rossmann-fold domains"/>
    <property type="match status" value="1"/>
</dbReference>
<dbReference type="SUPFAM" id="SSF63748">
    <property type="entry name" value="Tudor/PWWP/MBT"/>
    <property type="match status" value="1"/>
</dbReference>
<dbReference type="FunFam" id="3.40.50.720:FF:000058">
    <property type="entry name" value="Putative oxidoreductase GLYR1 homolog"/>
    <property type="match status" value="1"/>
</dbReference>
<dbReference type="InterPro" id="IPR029154">
    <property type="entry name" value="HIBADH-like_NADP-bd"/>
</dbReference>
<evidence type="ECO:0000259" key="9">
    <source>
        <dbReference type="PROSITE" id="PS50812"/>
    </source>
</evidence>
<dbReference type="Pfam" id="PF14833">
    <property type="entry name" value="NAD_binding_11"/>
    <property type="match status" value="1"/>
</dbReference>
<reference evidence="10" key="1">
    <citation type="submission" date="2015-10" db="EMBL/GenBank/DDBJ databases">
        <title>Daphnia magna gene sets from two clonal populations assembled and annotated with EvidentialGene.</title>
        <authorList>
            <person name="Gilbert D."/>
            <person name="Podicheti R."/>
            <person name="Orsini L."/>
            <person name="Colbourne J."/>
            <person name="Pfrender M."/>
        </authorList>
    </citation>
    <scope>NUCLEOTIDE SEQUENCE</scope>
</reference>
<dbReference type="InterPro" id="IPR035501">
    <property type="entry name" value="GLYR1_PWWP"/>
</dbReference>
<dbReference type="Gene3D" id="2.30.30.140">
    <property type="match status" value="1"/>
</dbReference>
<keyword evidence="12" id="KW-1185">Reference proteome</keyword>
<dbReference type="SUPFAM" id="SSF48179">
    <property type="entry name" value="6-phosphogluconate dehydrogenase C-terminal domain-like"/>
    <property type="match status" value="1"/>
</dbReference>
<proteinExistence type="inferred from homology"/>
<dbReference type="InterPro" id="IPR002204">
    <property type="entry name" value="3-OH-isobutyrate_DH-rel_CS"/>
</dbReference>
<dbReference type="InterPro" id="IPR051265">
    <property type="entry name" value="HIBADH-related_NP60_sf"/>
</dbReference>
<gene>
    <name evidence="11" type="ORF">APZ42_019065</name>
</gene>
<dbReference type="Pfam" id="PF03446">
    <property type="entry name" value="NAD_binding_2"/>
    <property type="match status" value="1"/>
</dbReference>
<dbReference type="PANTHER" id="PTHR43580">
    <property type="entry name" value="OXIDOREDUCTASE GLYR1-RELATED"/>
    <property type="match status" value="1"/>
</dbReference>
<dbReference type="STRING" id="35525.A0A0P4WQ01"/>
<keyword evidence="3" id="KW-0158">Chromosome</keyword>
<dbReference type="GO" id="GO:0016491">
    <property type="term" value="F:oxidoreductase activity"/>
    <property type="evidence" value="ECO:0007669"/>
    <property type="project" value="InterPro"/>
</dbReference>
<evidence type="ECO:0000313" key="11">
    <source>
        <dbReference type="EMBL" id="KZS15433.1"/>
    </source>
</evidence>
<dbReference type="InterPro" id="IPR006115">
    <property type="entry name" value="6PGDH_NADP-bd"/>
</dbReference>
<name>A0A0P4WQ01_9CRUS</name>
<evidence type="ECO:0000256" key="4">
    <source>
        <dbReference type="ARBA" id="ARBA00030287"/>
    </source>
</evidence>
<evidence type="ECO:0000256" key="2">
    <source>
        <dbReference type="ARBA" id="ARBA00007598"/>
    </source>
</evidence>
<comment type="similarity">
    <text evidence="2">Belongs to the HIBADH-related family. NP60 subfamily.</text>
</comment>
<evidence type="ECO:0000313" key="10">
    <source>
        <dbReference type="EMBL" id="JAI71069.1"/>
    </source>
</evidence>
<dbReference type="EMBL" id="GDIP01252332">
    <property type="protein sequence ID" value="JAI71069.1"/>
    <property type="molecule type" value="Transcribed_RNA"/>
</dbReference>
<dbReference type="GO" id="GO:0050661">
    <property type="term" value="F:NADP binding"/>
    <property type="evidence" value="ECO:0007669"/>
    <property type="project" value="InterPro"/>
</dbReference>
<dbReference type="GO" id="GO:0031491">
    <property type="term" value="F:nucleosome binding"/>
    <property type="evidence" value="ECO:0007669"/>
    <property type="project" value="TreeGrafter"/>
</dbReference>
<dbReference type="EMBL" id="LRGB01000872">
    <property type="protein sequence ID" value="KZS15433.1"/>
    <property type="molecule type" value="Genomic_DNA"/>
</dbReference>
<dbReference type="PANTHER" id="PTHR43580:SF2">
    <property type="entry name" value="CYTOKINE-LIKE NUCLEAR FACTOR N-PAC"/>
    <property type="match status" value="1"/>
</dbReference>
<dbReference type="GO" id="GO:0140673">
    <property type="term" value="P:transcription elongation-coupled chromatin remodeling"/>
    <property type="evidence" value="ECO:0007669"/>
    <property type="project" value="TreeGrafter"/>
</dbReference>
<accession>A0A0P4WQ01</accession>
<evidence type="ECO:0000256" key="3">
    <source>
        <dbReference type="ARBA" id="ARBA00022454"/>
    </source>
</evidence>
<feature type="region of interest" description="Disordered" evidence="8">
    <location>
        <begin position="96"/>
        <end position="191"/>
    </location>
</feature>
<dbReference type="GO" id="GO:0003677">
    <property type="term" value="F:DNA binding"/>
    <property type="evidence" value="ECO:0007669"/>
    <property type="project" value="TreeGrafter"/>
</dbReference>
<dbReference type="PROSITE" id="PS00895">
    <property type="entry name" value="3_HYDROXYISOBUT_DH"/>
    <property type="match status" value="1"/>
</dbReference>
<feature type="compositionally biased region" description="Basic residues" evidence="8">
    <location>
        <begin position="131"/>
        <end position="146"/>
    </location>
</feature>
<dbReference type="OrthoDB" id="21615at2759"/>
<dbReference type="Gene3D" id="3.40.50.720">
    <property type="entry name" value="NAD(P)-binding Rossmann-like Domain"/>
    <property type="match status" value="1"/>
</dbReference>
<evidence type="ECO:0000256" key="8">
    <source>
        <dbReference type="SAM" id="MobiDB-lite"/>
    </source>
</evidence>
<dbReference type="InterPro" id="IPR013328">
    <property type="entry name" value="6PGD_dom2"/>
</dbReference>
<feature type="compositionally biased region" description="Basic and acidic residues" evidence="8">
    <location>
        <begin position="117"/>
        <end position="130"/>
    </location>
</feature>
<dbReference type="InterPro" id="IPR036291">
    <property type="entry name" value="NAD(P)-bd_dom_sf"/>
</dbReference>
<dbReference type="PROSITE" id="PS50812">
    <property type="entry name" value="PWWP"/>
    <property type="match status" value="1"/>
</dbReference>
<feature type="compositionally biased region" description="Low complexity" evidence="8">
    <location>
        <begin position="166"/>
        <end position="180"/>
    </location>
</feature>
<reference evidence="11 12" key="3">
    <citation type="submission" date="2016-03" db="EMBL/GenBank/DDBJ databases">
        <title>EvidentialGene: Evidence-directed Construction of Genes on Genomes.</title>
        <authorList>
            <person name="Gilbert D.G."/>
            <person name="Choi J.-H."/>
            <person name="Mockaitis K."/>
            <person name="Colbourne J."/>
            <person name="Pfrender M."/>
        </authorList>
    </citation>
    <scope>NUCLEOTIDE SEQUENCE [LARGE SCALE GENOMIC DNA]</scope>
    <source>
        <strain evidence="11 12">Xinb3</strain>
        <tissue evidence="11">Complete organism</tissue>
    </source>
</reference>
<organism evidence="10">
    <name type="scientific">Daphnia magna</name>
    <dbReference type="NCBI Taxonomy" id="35525"/>
    <lineage>
        <taxon>Eukaryota</taxon>
        <taxon>Metazoa</taxon>
        <taxon>Ecdysozoa</taxon>
        <taxon>Arthropoda</taxon>
        <taxon>Crustacea</taxon>
        <taxon>Branchiopoda</taxon>
        <taxon>Diplostraca</taxon>
        <taxon>Cladocera</taxon>
        <taxon>Anomopoda</taxon>
        <taxon>Daphniidae</taxon>
        <taxon>Daphnia</taxon>
    </lineage>
</organism>
<dbReference type="InterPro" id="IPR008927">
    <property type="entry name" value="6-PGluconate_DH-like_C_sf"/>
</dbReference>
<dbReference type="Proteomes" id="UP000076858">
    <property type="component" value="Unassembled WGS sequence"/>
</dbReference>